<comment type="cofactor">
    <cofactor evidence="1">
        <name>pyridoxal 5'-phosphate</name>
        <dbReference type="ChEBI" id="CHEBI:597326"/>
    </cofactor>
</comment>
<dbReference type="KEGG" id="ccp:CHC_T00010074001"/>
<dbReference type="OMA" id="FNGLYEM"/>
<feature type="domain" description="Orn/DAP/Arg decarboxylase 2 N-terminal" evidence="5">
    <location>
        <begin position="42"/>
        <end position="280"/>
    </location>
</feature>
<dbReference type="InterPro" id="IPR009006">
    <property type="entry name" value="Ala_racemase/Decarboxylase_C"/>
</dbReference>
<dbReference type="Gramene" id="CDF37626">
    <property type="protein sequence ID" value="CDF37626"/>
    <property type="gene ID" value="CHC_T00010074001"/>
</dbReference>
<dbReference type="Gene3D" id="2.40.37.10">
    <property type="entry name" value="Lyase, Ornithine Decarboxylase, Chain A, domain 1"/>
    <property type="match status" value="1"/>
</dbReference>
<keyword evidence="4" id="KW-0456">Lyase</keyword>
<dbReference type="STRING" id="2769.R7QJI6"/>
<evidence type="ECO:0000313" key="7">
    <source>
        <dbReference type="Proteomes" id="UP000012073"/>
    </source>
</evidence>
<evidence type="ECO:0000256" key="2">
    <source>
        <dbReference type="ARBA" id="ARBA00008872"/>
    </source>
</evidence>
<accession>R7QJI6</accession>
<dbReference type="InterPro" id="IPR000183">
    <property type="entry name" value="Orn/DAP/Arg_de-COase"/>
</dbReference>
<dbReference type="InterPro" id="IPR029066">
    <property type="entry name" value="PLP-binding_barrel"/>
</dbReference>
<evidence type="ECO:0000256" key="3">
    <source>
        <dbReference type="ARBA" id="ARBA00022898"/>
    </source>
</evidence>
<dbReference type="OrthoDB" id="5034579at2759"/>
<gene>
    <name evidence="6" type="ORF">CHC_T00010074001</name>
</gene>
<dbReference type="PRINTS" id="PR01182">
    <property type="entry name" value="ORNDCRBXLASE"/>
</dbReference>
<dbReference type="CDD" id="cd00622">
    <property type="entry name" value="PLPDE_III_ODC"/>
    <property type="match status" value="1"/>
</dbReference>
<organism evidence="6 7">
    <name type="scientific">Chondrus crispus</name>
    <name type="common">Carrageen Irish moss</name>
    <name type="synonym">Polymorpha crispa</name>
    <dbReference type="NCBI Taxonomy" id="2769"/>
    <lineage>
        <taxon>Eukaryota</taxon>
        <taxon>Rhodophyta</taxon>
        <taxon>Florideophyceae</taxon>
        <taxon>Rhodymeniophycidae</taxon>
        <taxon>Gigartinales</taxon>
        <taxon>Gigartinaceae</taxon>
        <taxon>Chondrus</taxon>
    </lineage>
</organism>
<dbReference type="PRINTS" id="PR01179">
    <property type="entry name" value="ODADCRBXLASE"/>
</dbReference>
<dbReference type="GO" id="GO:0005737">
    <property type="term" value="C:cytoplasm"/>
    <property type="evidence" value="ECO:0007669"/>
    <property type="project" value="TreeGrafter"/>
</dbReference>
<dbReference type="InterPro" id="IPR002433">
    <property type="entry name" value="Orn_de-COase"/>
</dbReference>
<evidence type="ECO:0000256" key="4">
    <source>
        <dbReference type="ARBA" id="ARBA00023239"/>
    </source>
</evidence>
<dbReference type="FunFam" id="3.20.20.10:FF:000005">
    <property type="entry name" value="Ornithine decarboxylase"/>
    <property type="match status" value="1"/>
</dbReference>
<dbReference type="Proteomes" id="UP000012073">
    <property type="component" value="Unassembled WGS sequence"/>
</dbReference>
<keyword evidence="3" id="KW-0663">Pyridoxal phosphate</keyword>
<dbReference type="InterPro" id="IPR022644">
    <property type="entry name" value="De-COase2_N"/>
</dbReference>
<evidence type="ECO:0000259" key="5">
    <source>
        <dbReference type="Pfam" id="PF02784"/>
    </source>
</evidence>
<dbReference type="SUPFAM" id="SSF50621">
    <property type="entry name" value="Alanine racemase C-terminal domain-like"/>
    <property type="match status" value="1"/>
</dbReference>
<dbReference type="GeneID" id="17325212"/>
<dbReference type="SUPFAM" id="SSF51419">
    <property type="entry name" value="PLP-binding barrel"/>
    <property type="match status" value="1"/>
</dbReference>
<dbReference type="PANTHER" id="PTHR11482:SF6">
    <property type="entry name" value="ORNITHINE DECARBOXYLASE 1-RELATED"/>
    <property type="match status" value="1"/>
</dbReference>
<proteinExistence type="inferred from homology"/>
<dbReference type="EMBL" id="HG001856">
    <property type="protein sequence ID" value="CDF37626.1"/>
    <property type="molecule type" value="Genomic_DNA"/>
</dbReference>
<comment type="similarity">
    <text evidence="2">Belongs to the Orn/Lys/Arg decarboxylase class-II family.</text>
</comment>
<dbReference type="GO" id="GO:0033387">
    <property type="term" value="P:putrescine biosynthetic process from arginine, via ornithine"/>
    <property type="evidence" value="ECO:0007669"/>
    <property type="project" value="TreeGrafter"/>
</dbReference>
<keyword evidence="7" id="KW-1185">Reference proteome</keyword>
<sequence>MTYPDTYALAAAATAAYSQPLHSHRPPSSTYLPPALYLCDLSTVARQVHTFRTLLPGITPYYAVKCNSDAVLLSFLARLHVSFDVASSHEISLISTLVPAPLSARTIFANPFKAPSELSYARSHGIDLVTVDAVDEVHKVALHHPLARVLLRIAVDDSDSACPLSSKFGALASEVAAILAAVRGSDATLVGVAFHVGSGCRDAAAYTRALGAARRVFDAARDAGLPRLSVLDIGGGFPGRDGANGAAAFADIASGVRQGVQELFDADTQVIAEPGRYFVATAYTLAVQVVQTGRRDGARWCVVADGVHGSFRDAWLLDQEFQASAAGDVQGDLAEWEVRGASRAAGDAIANRCMLPCGLAQGDWVRFADMGAYTMCLATRVGGAGRHQVAYYYSGRGSAAADDGG</sequence>
<dbReference type="InterPro" id="IPR022657">
    <property type="entry name" value="De-COase2_CS"/>
</dbReference>
<dbReference type="Pfam" id="PF02784">
    <property type="entry name" value="Orn_Arg_deC_N"/>
    <property type="match status" value="1"/>
</dbReference>
<dbReference type="Gene3D" id="3.20.20.10">
    <property type="entry name" value="Alanine racemase"/>
    <property type="match status" value="1"/>
</dbReference>
<evidence type="ECO:0000313" key="6">
    <source>
        <dbReference type="EMBL" id="CDF37626.1"/>
    </source>
</evidence>
<dbReference type="PANTHER" id="PTHR11482">
    <property type="entry name" value="ARGININE/DIAMINOPIMELATE/ORNITHINE DECARBOXYLASE"/>
    <property type="match status" value="1"/>
</dbReference>
<dbReference type="PROSITE" id="PS00879">
    <property type="entry name" value="ODR_DC_2_2"/>
    <property type="match status" value="1"/>
</dbReference>
<name>R7QJI6_CHOCR</name>
<dbReference type="GO" id="GO:0004586">
    <property type="term" value="F:ornithine decarboxylase activity"/>
    <property type="evidence" value="ECO:0007669"/>
    <property type="project" value="TreeGrafter"/>
</dbReference>
<protein>
    <submittedName>
        <fullName evidence="6">Ornithine decarboxylase</fullName>
    </submittedName>
</protein>
<dbReference type="AlphaFoldDB" id="R7QJI6"/>
<reference evidence="7" key="1">
    <citation type="journal article" date="2013" name="Proc. Natl. Acad. Sci. U.S.A.">
        <title>Genome structure and metabolic features in the red seaweed Chondrus crispus shed light on evolution of the Archaeplastida.</title>
        <authorList>
            <person name="Collen J."/>
            <person name="Porcel B."/>
            <person name="Carre W."/>
            <person name="Ball S.G."/>
            <person name="Chaparro C."/>
            <person name="Tonon T."/>
            <person name="Barbeyron T."/>
            <person name="Michel G."/>
            <person name="Noel B."/>
            <person name="Valentin K."/>
            <person name="Elias M."/>
            <person name="Artiguenave F."/>
            <person name="Arun A."/>
            <person name="Aury J.M."/>
            <person name="Barbosa-Neto J.F."/>
            <person name="Bothwell J.H."/>
            <person name="Bouget F.Y."/>
            <person name="Brillet L."/>
            <person name="Cabello-Hurtado F."/>
            <person name="Capella-Gutierrez S."/>
            <person name="Charrier B."/>
            <person name="Cladiere L."/>
            <person name="Cock J.M."/>
            <person name="Coelho S.M."/>
            <person name="Colleoni C."/>
            <person name="Czjzek M."/>
            <person name="Da Silva C."/>
            <person name="Delage L."/>
            <person name="Denoeud F."/>
            <person name="Deschamps P."/>
            <person name="Dittami S.M."/>
            <person name="Gabaldon T."/>
            <person name="Gachon C.M."/>
            <person name="Groisillier A."/>
            <person name="Herve C."/>
            <person name="Jabbari K."/>
            <person name="Katinka M."/>
            <person name="Kloareg B."/>
            <person name="Kowalczyk N."/>
            <person name="Labadie K."/>
            <person name="Leblanc C."/>
            <person name="Lopez P.J."/>
            <person name="McLachlan D.H."/>
            <person name="Meslet-Cladiere L."/>
            <person name="Moustafa A."/>
            <person name="Nehr Z."/>
            <person name="Nyvall Collen P."/>
            <person name="Panaud O."/>
            <person name="Partensky F."/>
            <person name="Poulain J."/>
            <person name="Rensing S.A."/>
            <person name="Rousvoal S."/>
            <person name="Samson G."/>
            <person name="Symeonidi A."/>
            <person name="Weissenbach J."/>
            <person name="Zambounis A."/>
            <person name="Wincker P."/>
            <person name="Boyen C."/>
        </authorList>
    </citation>
    <scope>NUCLEOTIDE SEQUENCE [LARGE SCALE GENOMIC DNA]</scope>
    <source>
        <strain evidence="7">cv. Stackhouse</strain>
    </source>
</reference>
<evidence type="ECO:0000256" key="1">
    <source>
        <dbReference type="ARBA" id="ARBA00001933"/>
    </source>
</evidence>
<dbReference type="RefSeq" id="XP_005717497.1">
    <property type="nucleotide sequence ID" value="XM_005717440.1"/>
</dbReference>